<dbReference type="InterPro" id="IPR019329">
    <property type="entry name" value="NADH_UbQ_OxRdtase_ESSS_su"/>
</dbReference>
<evidence type="ECO:0000256" key="5">
    <source>
        <dbReference type="ARBA" id="ARBA00022448"/>
    </source>
</evidence>
<accession>A0ABD0KB45</accession>
<comment type="subcellular location">
    <subcellularLocation>
        <location evidence="2">Mitochondrion inner membrane</location>
        <topology evidence="2">Single-pass membrane protein</topology>
    </subcellularLocation>
</comment>
<organism evidence="18 19">
    <name type="scientific">Batillaria attramentaria</name>
    <dbReference type="NCBI Taxonomy" id="370345"/>
    <lineage>
        <taxon>Eukaryota</taxon>
        <taxon>Metazoa</taxon>
        <taxon>Spiralia</taxon>
        <taxon>Lophotrochozoa</taxon>
        <taxon>Mollusca</taxon>
        <taxon>Gastropoda</taxon>
        <taxon>Caenogastropoda</taxon>
        <taxon>Sorbeoconcha</taxon>
        <taxon>Cerithioidea</taxon>
        <taxon>Batillariidae</taxon>
        <taxon>Batillaria</taxon>
    </lineage>
</organism>
<dbReference type="PANTHER" id="PTHR13327">
    <property type="entry name" value="NADH-UBIQUINONE OXIDOREDUCTASE ESSS SUBUNIT, MITOCHONDRIAL PRECURSOR"/>
    <property type="match status" value="1"/>
</dbReference>
<gene>
    <name evidence="18" type="ORF">BaRGS_00024448</name>
</gene>
<keyword evidence="10" id="KW-0249">Electron transport</keyword>
<dbReference type="PANTHER" id="PTHR13327:SF0">
    <property type="entry name" value="NADH DEHYDROGENASE [UBIQUINONE] 1 BETA SUBCOMPLEX SUBUNIT 11, MITOCHONDRIAL"/>
    <property type="match status" value="1"/>
</dbReference>
<evidence type="ECO:0000256" key="16">
    <source>
        <dbReference type="ARBA" id="ARBA00046528"/>
    </source>
</evidence>
<dbReference type="EMBL" id="JACVVK020000212">
    <property type="protein sequence ID" value="KAK7484323.1"/>
    <property type="molecule type" value="Genomic_DNA"/>
</dbReference>
<comment type="subunit">
    <text evidence="16">Complex I is composed of 45 different subunits. Interacts with BCAP31.</text>
</comment>
<keyword evidence="9" id="KW-0809">Transit peptide</keyword>
<name>A0ABD0KB45_9CAEN</name>
<evidence type="ECO:0000256" key="17">
    <source>
        <dbReference type="SAM" id="Phobius"/>
    </source>
</evidence>
<evidence type="ECO:0000256" key="2">
    <source>
        <dbReference type="ARBA" id="ARBA00004434"/>
    </source>
</evidence>
<protein>
    <recommendedName>
        <fullName evidence="4">NADH dehydrogenase [ubiquinone] 1 beta subcomplex subunit 11, mitochondrial</fullName>
    </recommendedName>
    <alternativeName>
        <fullName evidence="15">Complex I-ESSS</fullName>
    </alternativeName>
    <alternativeName>
        <fullName evidence="14">NADH-ubiquinone oxidoreductase ESSS subunit</fullName>
    </alternativeName>
</protein>
<reference evidence="18 19" key="1">
    <citation type="journal article" date="2023" name="Sci. Data">
        <title>Genome assembly of the Korean intertidal mud-creeper Batillaria attramentaria.</title>
        <authorList>
            <person name="Patra A.K."/>
            <person name="Ho P.T."/>
            <person name="Jun S."/>
            <person name="Lee S.J."/>
            <person name="Kim Y."/>
            <person name="Won Y.J."/>
        </authorList>
    </citation>
    <scope>NUCLEOTIDE SEQUENCE [LARGE SCALE GENOMIC DNA]</scope>
    <source>
        <strain evidence="18">Wonlab-2016</strain>
    </source>
</reference>
<dbReference type="GO" id="GO:0005743">
    <property type="term" value="C:mitochondrial inner membrane"/>
    <property type="evidence" value="ECO:0007669"/>
    <property type="project" value="UniProtKB-SubCell"/>
</dbReference>
<evidence type="ECO:0000256" key="13">
    <source>
        <dbReference type="ARBA" id="ARBA00023136"/>
    </source>
</evidence>
<keyword evidence="7 17" id="KW-0812">Transmembrane</keyword>
<evidence type="ECO:0000256" key="4">
    <source>
        <dbReference type="ARBA" id="ARBA00018632"/>
    </source>
</evidence>
<feature type="transmembrane region" description="Helical" evidence="17">
    <location>
        <begin position="88"/>
        <end position="111"/>
    </location>
</feature>
<keyword evidence="6" id="KW-0679">Respiratory chain</keyword>
<evidence type="ECO:0000256" key="15">
    <source>
        <dbReference type="ARBA" id="ARBA00031387"/>
    </source>
</evidence>
<keyword evidence="8" id="KW-0999">Mitochondrion inner membrane</keyword>
<evidence type="ECO:0000256" key="1">
    <source>
        <dbReference type="ARBA" id="ARBA00003195"/>
    </source>
</evidence>
<evidence type="ECO:0000256" key="10">
    <source>
        <dbReference type="ARBA" id="ARBA00022982"/>
    </source>
</evidence>
<dbReference type="AlphaFoldDB" id="A0ABD0KB45"/>
<evidence type="ECO:0000256" key="3">
    <source>
        <dbReference type="ARBA" id="ARBA00008915"/>
    </source>
</evidence>
<comment type="function">
    <text evidence="1">Accessory subunit of the mitochondrial membrane respiratory chain NADH dehydrogenase (Complex I), that is believed not to be involved in catalysis. Complex I functions in the transfer of electrons from NADH to the respiratory chain. The immediate electron acceptor for the enzyme is believed to be ubiquinone.</text>
</comment>
<evidence type="ECO:0000256" key="9">
    <source>
        <dbReference type="ARBA" id="ARBA00022946"/>
    </source>
</evidence>
<dbReference type="Proteomes" id="UP001519460">
    <property type="component" value="Unassembled WGS sequence"/>
</dbReference>
<evidence type="ECO:0000256" key="14">
    <source>
        <dbReference type="ARBA" id="ARBA00030753"/>
    </source>
</evidence>
<evidence type="ECO:0000256" key="6">
    <source>
        <dbReference type="ARBA" id="ARBA00022660"/>
    </source>
</evidence>
<keyword evidence="19" id="KW-1185">Reference proteome</keyword>
<proteinExistence type="inferred from homology"/>
<keyword evidence="13 17" id="KW-0472">Membrane</keyword>
<evidence type="ECO:0000313" key="18">
    <source>
        <dbReference type="EMBL" id="KAK7484323.1"/>
    </source>
</evidence>
<keyword evidence="11 17" id="KW-1133">Transmembrane helix</keyword>
<comment type="similarity">
    <text evidence="3">Belongs to the complex I NDUFB11 subunit family.</text>
</comment>
<comment type="caution">
    <text evidence="18">The sequence shown here is derived from an EMBL/GenBank/DDBJ whole genome shotgun (WGS) entry which is preliminary data.</text>
</comment>
<keyword evidence="12" id="KW-0496">Mitochondrion</keyword>
<evidence type="ECO:0000256" key="7">
    <source>
        <dbReference type="ARBA" id="ARBA00022692"/>
    </source>
</evidence>
<evidence type="ECO:0000256" key="12">
    <source>
        <dbReference type="ARBA" id="ARBA00023128"/>
    </source>
</evidence>
<keyword evidence="5" id="KW-0813">Transport</keyword>
<evidence type="ECO:0000313" key="19">
    <source>
        <dbReference type="Proteomes" id="UP001519460"/>
    </source>
</evidence>
<sequence>MAAVWRALARQGRSLSQLQALRRQSVVQPACFISTSKKNKDASTTVQPMPKSEELQKLEEHFKNTDPKADKNWVSYGFEPTDPNLDTFVHHVTMFVTFTICICWGAFVLAYQPDHKNLNWHQREAFLELERREREGLPLVSPDYIDPDSIELPEDEDLGDEEIII</sequence>
<evidence type="ECO:0000256" key="11">
    <source>
        <dbReference type="ARBA" id="ARBA00022989"/>
    </source>
</evidence>
<dbReference type="Pfam" id="PF10183">
    <property type="entry name" value="ESSS"/>
    <property type="match status" value="1"/>
</dbReference>
<evidence type="ECO:0000256" key="8">
    <source>
        <dbReference type="ARBA" id="ARBA00022792"/>
    </source>
</evidence>